<dbReference type="EMBL" id="JAMZEB010000002">
    <property type="protein sequence ID" value="MCP2358036.1"/>
    <property type="molecule type" value="Genomic_DNA"/>
</dbReference>
<dbReference type="AlphaFoldDB" id="A0A9X2GM24"/>
<evidence type="ECO:0000313" key="2">
    <source>
        <dbReference type="Proteomes" id="UP001139648"/>
    </source>
</evidence>
<evidence type="ECO:0000313" key="1">
    <source>
        <dbReference type="EMBL" id="MCP2358036.1"/>
    </source>
</evidence>
<dbReference type="RefSeq" id="WP_253745131.1">
    <property type="nucleotide sequence ID" value="NZ_BAABKA010000067.1"/>
</dbReference>
<accession>A0A9X2GM24</accession>
<dbReference type="InterPro" id="IPR019933">
    <property type="entry name" value="DivIVA_domain"/>
</dbReference>
<comment type="caution">
    <text evidence="1">The sequence shown here is derived from an EMBL/GenBank/DDBJ whole genome shotgun (WGS) entry which is preliminary data.</text>
</comment>
<sequence>MDDQLPWPFAEPRPGYEFDVVIRGYDPHQVHELLIRVEKTLDGTAAERIEADDVGGAVLKVRLRGYHRGQVDAALADCARRLRES</sequence>
<organism evidence="1 2">
    <name type="scientific">Nonomuraea thailandensis</name>
    <dbReference type="NCBI Taxonomy" id="1188745"/>
    <lineage>
        <taxon>Bacteria</taxon>
        <taxon>Bacillati</taxon>
        <taxon>Actinomycetota</taxon>
        <taxon>Actinomycetes</taxon>
        <taxon>Streptosporangiales</taxon>
        <taxon>Streptosporangiaceae</taxon>
        <taxon>Nonomuraea</taxon>
    </lineage>
</organism>
<proteinExistence type="predicted"/>
<dbReference type="NCBIfam" id="TIGR03544">
    <property type="entry name" value="DivI1A_domain"/>
    <property type="match status" value="1"/>
</dbReference>
<protein>
    <submittedName>
        <fullName evidence="1">DivIVA domain-containing protein</fullName>
    </submittedName>
</protein>
<dbReference type="Proteomes" id="UP001139648">
    <property type="component" value="Unassembled WGS sequence"/>
</dbReference>
<gene>
    <name evidence="1" type="ORF">HD597_005056</name>
</gene>
<reference evidence="1" key="1">
    <citation type="submission" date="2022-06" db="EMBL/GenBank/DDBJ databases">
        <title>Sequencing the genomes of 1000 actinobacteria strains.</title>
        <authorList>
            <person name="Klenk H.-P."/>
        </authorList>
    </citation>
    <scope>NUCLEOTIDE SEQUENCE</scope>
    <source>
        <strain evidence="1">DSM 46694</strain>
    </source>
</reference>
<name>A0A9X2GM24_9ACTN</name>
<keyword evidence="2" id="KW-1185">Reference proteome</keyword>